<dbReference type="OrthoDB" id="282744at2"/>
<dbReference type="InterPro" id="IPR050959">
    <property type="entry name" value="MarA-like"/>
</dbReference>
<evidence type="ECO:0000313" key="6">
    <source>
        <dbReference type="Proteomes" id="UP000254848"/>
    </source>
</evidence>
<accession>A0A370Q4L2</accession>
<evidence type="ECO:0000256" key="3">
    <source>
        <dbReference type="ARBA" id="ARBA00023163"/>
    </source>
</evidence>
<dbReference type="AlphaFoldDB" id="A0A370Q4L2"/>
<dbReference type="GO" id="GO:0003700">
    <property type="term" value="F:DNA-binding transcription factor activity"/>
    <property type="evidence" value="ECO:0007669"/>
    <property type="project" value="InterPro"/>
</dbReference>
<evidence type="ECO:0000259" key="4">
    <source>
        <dbReference type="PROSITE" id="PS01124"/>
    </source>
</evidence>
<dbReference type="PROSITE" id="PS00041">
    <property type="entry name" value="HTH_ARAC_FAMILY_1"/>
    <property type="match status" value="1"/>
</dbReference>
<dbReference type="Proteomes" id="UP000254848">
    <property type="component" value="Unassembled WGS sequence"/>
</dbReference>
<feature type="domain" description="HTH araC/xylS-type" evidence="4">
    <location>
        <begin position="12"/>
        <end position="110"/>
    </location>
</feature>
<comment type="caution">
    <text evidence="5">The sequence shown here is derived from an EMBL/GenBank/DDBJ whole genome shotgun (WGS) entry which is preliminary data.</text>
</comment>
<dbReference type="PROSITE" id="PS01124">
    <property type="entry name" value="HTH_ARAC_FAMILY_2"/>
    <property type="match status" value="1"/>
</dbReference>
<dbReference type="Gene3D" id="1.10.10.60">
    <property type="entry name" value="Homeodomain-like"/>
    <property type="match status" value="2"/>
</dbReference>
<evidence type="ECO:0000256" key="2">
    <source>
        <dbReference type="ARBA" id="ARBA00023125"/>
    </source>
</evidence>
<reference evidence="5 6" key="1">
    <citation type="submission" date="2018-07" db="EMBL/GenBank/DDBJ databases">
        <title>Genomic Encyclopedia of Type Strains, Phase IV (KMG-IV): sequencing the most valuable type-strain genomes for metagenomic binning, comparative biology and taxonomic classification.</title>
        <authorList>
            <person name="Goeker M."/>
        </authorList>
    </citation>
    <scope>NUCLEOTIDE SEQUENCE [LARGE SCALE GENOMIC DNA]</scope>
    <source>
        <strain evidence="5 6">DSM 103736</strain>
    </source>
</reference>
<evidence type="ECO:0000313" key="5">
    <source>
        <dbReference type="EMBL" id="RDK83297.1"/>
    </source>
</evidence>
<dbReference type="SUPFAM" id="SSF55136">
    <property type="entry name" value="Probable bacterial effector-binding domain"/>
    <property type="match status" value="1"/>
</dbReference>
<gene>
    <name evidence="5" type="ORF">C8D90_11819</name>
</gene>
<dbReference type="SMART" id="SM00871">
    <property type="entry name" value="AraC_E_bind"/>
    <property type="match status" value="1"/>
</dbReference>
<dbReference type="InterPro" id="IPR029442">
    <property type="entry name" value="GyrI-like"/>
</dbReference>
<dbReference type="Pfam" id="PF12833">
    <property type="entry name" value="HTH_18"/>
    <property type="match status" value="1"/>
</dbReference>
<evidence type="ECO:0000256" key="1">
    <source>
        <dbReference type="ARBA" id="ARBA00023015"/>
    </source>
</evidence>
<dbReference type="InterPro" id="IPR011256">
    <property type="entry name" value="Reg_factor_effector_dom_sf"/>
</dbReference>
<dbReference type="SUPFAM" id="SSF46689">
    <property type="entry name" value="Homeodomain-like"/>
    <property type="match status" value="2"/>
</dbReference>
<keyword evidence="1" id="KW-0805">Transcription regulation</keyword>
<dbReference type="SMART" id="SM00342">
    <property type="entry name" value="HTH_ARAC"/>
    <property type="match status" value="1"/>
</dbReference>
<dbReference type="InterPro" id="IPR018062">
    <property type="entry name" value="HTH_AraC-typ_CS"/>
</dbReference>
<dbReference type="Pfam" id="PF06445">
    <property type="entry name" value="GyrI-like"/>
    <property type="match status" value="1"/>
</dbReference>
<dbReference type="InterPro" id="IPR009057">
    <property type="entry name" value="Homeodomain-like_sf"/>
</dbReference>
<dbReference type="PANTHER" id="PTHR47504:SF5">
    <property type="entry name" value="RIGHT ORIGIN-BINDING PROTEIN"/>
    <property type="match status" value="1"/>
</dbReference>
<keyword evidence="3" id="KW-0804">Transcription</keyword>
<name>A0A370Q4L2_9GAMM</name>
<organism evidence="5 6">
    <name type="scientific">Enterobacillus tribolii</name>
    <dbReference type="NCBI Taxonomy" id="1487935"/>
    <lineage>
        <taxon>Bacteria</taxon>
        <taxon>Pseudomonadati</taxon>
        <taxon>Pseudomonadota</taxon>
        <taxon>Gammaproteobacteria</taxon>
        <taxon>Enterobacterales</taxon>
        <taxon>Hafniaceae</taxon>
        <taxon>Enterobacillus</taxon>
    </lineage>
</organism>
<dbReference type="PANTHER" id="PTHR47504">
    <property type="entry name" value="RIGHT ORIGIN-BINDING PROTEIN"/>
    <property type="match status" value="1"/>
</dbReference>
<dbReference type="InterPro" id="IPR010499">
    <property type="entry name" value="AraC_E-bd"/>
</dbReference>
<dbReference type="EMBL" id="QRAP01000018">
    <property type="protein sequence ID" value="RDK83297.1"/>
    <property type="molecule type" value="Genomic_DNA"/>
</dbReference>
<dbReference type="RefSeq" id="WP_115460482.1">
    <property type="nucleotide sequence ID" value="NZ_QRAP01000018.1"/>
</dbReference>
<protein>
    <submittedName>
        <fullName evidence="5">AraC family transcriptional regulator</fullName>
    </submittedName>
</protein>
<keyword evidence="2" id="KW-0238">DNA-binding</keyword>
<dbReference type="GO" id="GO:0043565">
    <property type="term" value="F:sequence-specific DNA binding"/>
    <property type="evidence" value="ECO:0007669"/>
    <property type="project" value="InterPro"/>
</dbReference>
<proteinExistence type="predicted"/>
<dbReference type="InterPro" id="IPR018060">
    <property type="entry name" value="HTH_AraC"/>
</dbReference>
<sequence length="298" mass="34482">MNPPEFNTNVITELLSWIEDNLEQPLLLDDVARKAGYSKWHLQRTFKNITGLALGGYIRSRRLCRAAIALRLTRQPILNIAIQYQFDSQQTFTRRFKAHFNITPAAYRRSPYWDASALQPPLDLHMTSLPVPHMMDLPAFSLYGNTYHYACPLEHVSSVHAQIRKRFWIDFLKKLTPTPSLCYALTHYEAGDREHEPVDISYTITTESPAADHLTHIEIPPGRYACFHFDGSVEEYRDFALKIYMYVLPNLKLLRRDGHDIERFRVEQGDFNEAVTQLSCDYLVPVLDQYSPGDKDGC</sequence>
<dbReference type="Gene3D" id="3.20.80.10">
    <property type="entry name" value="Regulatory factor, effector binding domain"/>
    <property type="match status" value="1"/>
</dbReference>
<keyword evidence="6" id="KW-1185">Reference proteome</keyword>